<keyword evidence="1" id="KW-0175">Coiled coil</keyword>
<reference evidence="2" key="1">
    <citation type="journal article" date="2020" name="Ecol. Evol.">
        <title>Genome structure and content of the rice root-knot nematode (Meloidogyne graminicola).</title>
        <authorList>
            <person name="Phan N.T."/>
            <person name="Danchin E.G.J."/>
            <person name="Klopp C."/>
            <person name="Perfus-Barbeoch L."/>
            <person name="Kozlowski D.K."/>
            <person name="Koutsovoulos G.D."/>
            <person name="Lopez-Roques C."/>
            <person name="Bouchez O."/>
            <person name="Zahm M."/>
            <person name="Besnard G."/>
            <person name="Bellafiore S."/>
        </authorList>
    </citation>
    <scope>NUCLEOTIDE SEQUENCE</scope>
    <source>
        <strain evidence="2">VN-18</strain>
    </source>
</reference>
<evidence type="ECO:0000313" key="2">
    <source>
        <dbReference type="EMBL" id="KAF7632498.1"/>
    </source>
</evidence>
<protein>
    <submittedName>
        <fullName evidence="2">Putative esophageal gland cell secretory protein 17</fullName>
    </submittedName>
</protein>
<evidence type="ECO:0000313" key="3">
    <source>
        <dbReference type="Proteomes" id="UP000605970"/>
    </source>
</evidence>
<accession>A0A8S9ZGS6</accession>
<comment type="caution">
    <text evidence="2">The sequence shown here is derived from an EMBL/GenBank/DDBJ whole genome shotgun (WGS) entry which is preliminary data.</text>
</comment>
<name>A0A8S9ZGS6_9BILA</name>
<keyword evidence="3" id="KW-1185">Reference proteome</keyword>
<dbReference type="Proteomes" id="UP000605970">
    <property type="component" value="Unassembled WGS sequence"/>
</dbReference>
<gene>
    <name evidence="2" type="ORF">Mgra_00008096</name>
</gene>
<dbReference type="AlphaFoldDB" id="A0A8S9ZGS6"/>
<feature type="coiled-coil region" evidence="1">
    <location>
        <begin position="81"/>
        <end position="115"/>
    </location>
</feature>
<evidence type="ECO:0000256" key="1">
    <source>
        <dbReference type="SAM" id="Coils"/>
    </source>
</evidence>
<dbReference type="EMBL" id="JABEBT010000101">
    <property type="protein sequence ID" value="KAF7632498.1"/>
    <property type="molecule type" value="Genomic_DNA"/>
</dbReference>
<sequence>MNLIYFSLKLFILEEITFLYNRHVAAMLSMHPICSGRSSTIENKLKIGGGGGIRQKINKSGKILFPVACLNQPKNLKSVYSDNKENKISESLEDLKNKENNLKLYFKILNSLKNEFQVKIGVARNYTNNQINKMSSEDFSEFNSNLIKVSSFLMTLSNEEKNLTKNLKNASDLLIALYECEKIFTVIPTVLKVEMVIKKFEEEEKTVNPLNLLEYFTLKEIKIPLWDLLQIRKADDSIDIKIENLNSLIHKTDKFLEENRVNFIEENALFFNKIIFCIDKAAIVLECTKNILKKVKNFNDEKWTHGSPLILKSLSDSERHDLVEKSNVLKILSKNDFPEEEIEIY</sequence>
<organism evidence="2 3">
    <name type="scientific">Meloidogyne graminicola</name>
    <dbReference type="NCBI Taxonomy" id="189291"/>
    <lineage>
        <taxon>Eukaryota</taxon>
        <taxon>Metazoa</taxon>
        <taxon>Ecdysozoa</taxon>
        <taxon>Nematoda</taxon>
        <taxon>Chromadorea</taxon>
        <taxon>Rhabditida</taxon>
        <taxon>Tylenchina</taxon>
        <taxon>Tylenchomorpha</taxon>
        <taxon>Tylenchoidea</taxon>
        <taxon>Meloidogynidae</taxon>
        <taxon>Meloidogyninae</taxon>
        <taxon>Meloidogyne</taxon>
    </lineage>
</organism>
<proteinExistence type="predicted"/>